<dbReference type="GeneID" id="108275244"/>
<feature type="transmembrane region" description="Helical" evidence="6">
    <location>
        <begin position="586"/>
        <end position="608"/>
    </location>
</feature>
<keyword evidence="3 6" id="KW-0812">Transmembrane</keyword>
<evidence type="ECO:0000256" key="5">
    <source>
        <dbReference type="ARBA" id="ARBA00023136"/>
    </source>
</evidence>
<feature type="transmembrane region" description="Helical" evidence="6">
    <location>
        <begin position="556"/>
        <end position="579"/>
    </location>
</feature>
<sequence>MSEQRRSASSSYQPRSIWRKRVKREWKPLEDRSCTDLPWFLLFMLFCGGMGAICGYTIVTGGAARLVFGYDSYGNTCGQTNEAIEGVRLSGLDHRDRKYVFFLDPCNLDIIQRKIKSMALCVSQCPTEEMKTYEDLRRFAMWNNSELCSYELAAHRYPSLPERFDKCPKLPVPQSKALPVFNRCTPVDISCYSKFAEAVVTFVSDNTILHRLIAGVVASKEIIAGLCLLALVLSMILMVIIRYISAVLVWILTVLVVLGSLGGTSFLWWLYIDHRLTMNETLATDLKEATETNGETVASKDHMRGLLVYATSATVFTVILLLLMLFMRKRVALTIALFHVAGKVFIHLPLLVLQPFCTFLALFLFWVYWILVLLFLGTTGNPEKNEQTGLTEFRLSGPLQYLIWYHAVGLIWISEFILACQQMTVAGAVVTYYFTRDKNKLPMTPILSSVFRLIRYHLGTVAKGSFIITLVKIPRLILIYIRNQLKGKENACARCMLKACICCLWCLEKCLNYLNQNAYAATAINSTSFCTSARDAFVILVENALRVAAINTVGDFVLFLGKVLIMTCTAFAGVLALNYQRDYTEWVLPLIIVCLFAFLVAHCFLSIFEIVVDVLFLCFAIDTKYNDGTPSKEFYMDKALMEFVENSRRSVAPAERGRSSKRSRAREETGLTEMKAMVSVGVTPADCEWEVLQEFLLYYLLLCVLVDWVLSEYMLIICFSQDFIIFICVCLPMLTLFLLLTLLQNTPSMATC</sequence>
<proteinExistence type="inferred from homology"/>
<dbReference type="AlphaFoldDB" id="A0A2D0SFB2"/>
<feature type="transmembrane region" description="Helical" evidence="6">
    <location>
        <begin position="332"/>
        <end position="352"/>
    </location>
</feature>
<feature type="transmembrane region" description="Helical" evidence="6">
    <location>
        <begin position="696"/>
        <end position="716"/>
    </location>
</feature>
<feature type="transmembrane region" description="Helical" evidence="6">
    <location>
        <begin position="359"/>
        <end position="377"/>
    </location>
</feature>
<evidence type="ECO:0000256" key="4">
    <source>
        <dbReference type="ARBA" id="ARBA00022989"/>
    </source>
</evidence>
<keyword evidence="4 6" id="KW-1133">Transmembrane helix</keyword>
<organism evidence="7 8">
    <name type="scientific">Ictalurus punctatus</name>
    <name type="common">Channel catfish</name>
    <name type="synonym">Silurus punctatus</name>
    <dbReference type="NCBI Taxonomy" id="7998"/>
    <lineage>
        <taxon>Eukaryota</taxon>
        <taxon>Metazoa</taxon>
        <taxon>Chordata</taxon>
        <taxon>Craniata</taxon>
        <taxon>Vertebrata</taxon>
        <taxon>Euteleostomi</taxon>
        <taxon>Actinopterygii</taxon>
        <taxon>Neopterygii</taxon>
        <taxon>Teleostei</taxon>
        <taxon>Ostariophysi</taxon>
        <taxon>Siluriformes</taxon>
        <taxon>Ictaluridae</taxon>
        <taxon>Ictalurus</taxon>
    </lineage>
</organism>
<keyword evidence="5 6" id="KW-0472">Membrane</keyword>
<dbReference type="OrthoDB" id="420519at2759"/>
<reference evidence="7" key="1">
    <citation type="journal article" date="2016" name="Nat. Commun.">
        <title>The channel catfish genome sequence provides insights into the evolution of scale formation in teleosts.</title>
        <authorList>
            <person name="Liu Z."/>
            <person name="Liu S."/>
            <person name="Yao J."/>
            <person name="Bao L."/>
            <person name="Zhang J."/>
            <person name="Li Y."/>
            <person name="Jiang C."/>
            <person name="Sun L."/>
            <person name="Wang R."/>
            <person name="Zhang Y."/>
            <person name="Zhou T."/>
            <person name="Zeng Q."/>
            <person name="Fu Q."/>
            <person name="Gao S."/>
            <person name="Li N."/>
            <person name="Koren S."/>
            <person name="Jiang Y."/>
            <person name="Zimin A."/>
            <person name="Xu P."/>
            <person name="Phillippy A.M."/>
            <person name="Geng X."/>
            <person name="Song L."/>
            <person name="Sun F."/>
            <person name="Li C."/>
            <person name="Wang X."/>
            <person name="Chen A."/>
            <person name="Jin Y."/>
            <person name="Yuan Z."/>
            <person name="Yang Y."/>
            <person name="Tan S."/>
            <person name="Peatman E."/>
            <person name="Lu J."/>
            <person name="Qin Z."/>
            <person name="Dunham R."/>
            <person name="Li Z."/>
            <person name="Sonstegard T."/>
            <person name="Feng J."/>
            <person name="Danzmann R.G."/>
            <person name="Schroeder S."/>
            <person name="Scheffler B."/>
            <person name="Duke M.V."/>
            <person name="Ballard L."/>
            <person name="Kucuktas H."/>
            <person name="Kaltenboeck L."/>
            <person name="Liu H."/>
            <person name="Armbruster J."/>
            <person name="Xie Y."/>
            <person name="Kirby M.L."/>
            <person name="Tian Y."/>
            <person name="Flanagan M.E."/>
            <person name="Mu W."/>
            <person name="Waldbieser G.C."/>
        </authorList>
    </citation>
    <scope>NUCLEOTIDE SEQUENCE [LARGE SCALE GENOMIC DNA]</scope>
    <source>
        <strain evidence="7">SDA103</strain>
    </source>
</reference>
<dbReference type="InterPro" id="IPR007603">
    <property type="entry name" value="Choline_transptr-like"/>
</dbReference>
<comment type="function">
    <text evidence="6">Choline transporter.</text>
</comment>
<evidence type="ECO:0000313" key="8">
    <source>
        <dbReference type="RefSeq" id="XP_017341404.1"/>
    </source>
</evidence>
<feature type="transmembrane region" description="Helical" evidence="6">
    <location>
        <begin position="306"/>
        <end position="326"/>
    </location>
</feature>
<dbReference type="RefSeq" id="XP_017341404.1">
    <property type="nucleotide sequence ID" value="XM_017485915.3"/>
</dbReference>
<feature type="transmembrane region" description="Helical" evidence="6">
    <location>
        <begin position="723"/>
        <end position="743"/>
    </location>
</feature>
<evidence type="ECO:0000256" key="1">
    <source>
        <dbReference type="ARBA" id="ARBA00004141"/>
    </source>
</evidence>
<feature type="transmembrane region" description="Helical" evidence="6">
    <location>
        <begin position="37"/>
        <end position="59"/>
    </location>
</feature>
<dbReference type="Pfam" id="PF04515">
    <property type="entry name" value="Choline_transpo"/>
    <property type="match status" value="1"/>
</dbReference>
<evidence type="ECO:0000256" key="2">
    <source>
        <dbReference type="ARBA" id="ARBA00007168"/>
    </source>
</evidence>
<dbReference type="PANTHER" id="PTHR12385:SF12">
    <property type="entry name" value="CHOLINE TRANSPORTER-LIKE PROTEIN"/>
    <property type="match status" value="1"/>
</dbReference>
<dbReference type="KEGG" id="ipu:108275244"/>
<comment type="subcellular location">
    <subcellularLocation>
        <location evidence="6">Cell membrane</location>
        <topology evidence="6">Multi-pass membrane protein</topology>
    </subcellularLocation>
    <subcellularLocation>
        <location evidence="1">Membrane</location>
        <topology evidence="1">Multi-pass membrane protein</topology>
    </subcellularLocation>
</comment>
<accession>A0A2D0SFB2</accession>
<reference evidence="8" key="2">
    <citation type="submission" date="2025-08" db="UniProtKB">
        <authorList>
            <consortium name="RefSeq"/>
        </authorList>
    </citation>
    <scope>IDENTIFICATION</scope>
    <source>
        <tissue evidence="8">Blood</tissue>
    </source>
</reference>
<comment type="similarity">
    <text evidence="2 6">Belongs to the CTL (choline transporter-like) family.</text>
</comment>
<gene>
    <name evidence="8" type="primary">slc44a1b</name>
</gene>
<evidence type="ECO:0000256" key="6">
    <source>
        <dbReference type="RuleBase" id="RU368066"/>
    </source>
</evidence>
<protein>
    <recommendedName>
        <fullName evidence="6">Choline transporter-like protein</fullName>
    </recommendedName>
</protein>
<evidence type="ECO:0000313" key="7">
    <source>
        <dbReference type="Proteomes" id="UP000221080"/>
    </source>
</evidence>
<name>A0A2D0SFB2_ICTPU</name>
<feature type="transmembrane region" description="Helical" evidence="6">
    <location>
        <begin position="222"/>
        <end position="241"/>
    </location>
</feature>
<evidence type="ECO:0000256" key="3">
    <source>
        <dbReference type="ARBA" id="ARBA00022692"/>
    </source>
</evidence>
<dbReference type="GO" id="GO:0022857">
    <property type="term" value="F:transmembrane transporter activity"/>
    <property type="evidence" value="ECO:0007669"/>
    <property type="project" value="UniProtKB-UniRule"/>
</dbReference>
<feature type="transmembrane region" description="Helical" evidence="6">
    <location>
        <begin position="247"/>
        <end position="271"/>
    </location>
</feature>
<dbReference type="Proteomes" id="UP000221080">
    <property type="component" value="Chromosome 14"/>
</dbReference>
<keyword evidence="7" id="KW-1185">Reference proteome</keyword>
<feature type="transmembrane region" description="Helical" evidence="6">
    <location>
        <begin position="403"/>
        <end position="435"/>
    </location>
</feature>
<dbReference type="GO" id="GO:0005886">
    <property type="term" value="C:plasma membrane"/>
    <property type="evidence" value="ECO:0007669"/>
    <property type="project" value="UniProtKB-SubCell"/>
</dbReference>
<dbReference type="CTD" id="503933"/>
<dbReference type="PANTHER" id="PTHR12385">
    <property type="entry name" value="CHOLINE TRANSPORTER-LIKE (SLC FAMILY 44)"/>
    <property type="match status" value="1"/>
</dbReference>